<comment type="caution">
    <text evidence="1">The sequence shown here is derived from an EMBL/GenBank/DDBJ whole genome shotgun (WGS) entry which is preliminary data.</text>
</comment>
<evidence type="ECO:0000313" key="2">
    <source>
        <dbReference type="Proteomes" id="UP000735302"/>
    </source>
</evidence>
<keyword evidence="2" id="KW-1185">Reference proteome</keyword>
<dbReference type="Proteomes" id="UP000735302">
    <property type="component" value="Unassembled WGS sequence"/>
</dbReference>
<dbReference type="Gene3D" id="1.25.10.10">
    <property type="entry name" value="Leucine-rich Repeat Variant"/>
    <property type="match status" value="1"/>
</dbReference>
<feature type="non-terminal residue" evidence="1">
    <location>
        <position position="70"/>
    </location>
</feature>
<accession>A0AAV3ZZ83</accession>
<reference evidence="1 2" key="1">
    <citation type="journal article" date="2021" name="Elife">
        <title>Chloroplast acquisition without the gene transfer in kleptoplastic sea slugs, Plakobranchus ocellatus.</title>
        <authorList>
            <person name="Maeda T."/>
            <person name="Takahashi S."/>
            <person name="Yoshida T."/>
            <person name="Shimamura S."/>
            <person name="Takaki Y."/>
            <person name="Nagai Y."/>
            <person name="Toyoda A."/>
            <person name="Suzuki Y."/>
            <person name="Arimoto A."/>
            <person name="Ishii H."/>
            <person name="Satoh N."/>
            <person name="Nishiyama T."/>
            <person name="Hasebe M."/>
            <person name="Maruyama T."/>
            <person name="Minagawa J."/>
            <person name="Obokata J."/>
            <person name="Shigenobu S."/>
        </authorList>
    </citation>
    <scope>NUCLEOTIDE SEQUENCE [LARGE SCALE GENOMIC DNA]</scope>
</reference>
<dbReference type="InterPro" id="IPR011989">
    <property type="entry name" value="ARM-like"/>
</dbReference>
<organism evidence="1 2">
    <name type="scientific">Plakobranchus ocellatus</name>
    <dbReference type="NCBI Taxonomy" id="259542"/>
    <lineage>
        <taxon>Eukaryota</taxon>
        <taxon>Metazoa</taxon>
        <taxon>Spiralia</taxon>
        <taxon>Lophotrochozoa</taxon>
        <taxon>Mollusca</taxon>
        <taxon>Gastropoda</taxon>
        <taxon>Heterobranchia</taxon>
        <taxon>Euthyneura</taxon>
        <taxon>Panpulmonata</taxon>
        <taxon>Sacoglossa</taxon>
        <taxon>Placobranchoidea</taxon>
        <taxon>Plakobranchidae</taxon>
        <taxon>Plakobranchus</taxon>
    </lineage>
</organism>
<evidence type="ECO:0000313" key="1">
    <source>
        <dbReference type="EMBL" id="GFO00352.1"/>
    </source>
</evidence>
<dbReference type="AlphaFoldDB" id="A0AAV3ZZ83"/>
<dbReference type="EMBL" id="BLXT01003080">
    <property type="protein sequence ID" value="GFO00352.1"/>
    <property type="molecule type" value="Genomic_DNA"/>
</dbReference>
<sequence>MSSAALQGLASLAMAPTAESQNMAAQFVEQLKQSVDGWKICAEGFTSGTYHQSDHVKFFCLQVCEHYTKT</sequence>
<gene>
    <name evidence="1" type="ORF">PoB_002685700</name>
</gene>
<protein>
    <submittedName>
        <fullName evidence="1">Exportin-t-like</fullName>
    </submittedName>
</protein>
<name>A0AAV3ZZ83_9GAST</name>
<proteinExistence type="predicted"/>